<dbReference type="PANTHER" id="PTHR35535:SF1">
    <property type="entry name" value="HEAT SHOCK PROTEIN HSLJ"/>
    <property type="match status" value="1"/>
</dbReference>
<comment type="caution">
    <text evidence="2">The sequence shown here is derived from an EMBL/GenBank/DDBJ whole genome shotgun (WGS) entry which is preliminary data.</text>
</comment>
<dbReference type="EMBL" id="MAAX01000099">
    <property type="protein sequence ID" value="OUS15886.1"/>
    <property type="molecule type" value="Genomic_DNA"/>
</dbReference>
<evidence type="ECO:0000313" key="3">
    <source>
        <dbReference type="Proteomes" id="UP000196102"/>
    </source>
</evidence>
<dbReference type="InterPro" id="IPR038670">
    <property type="entry name" value="HslJ-like_sf"/>
</dbReference>
<feature type="domain" description="DUF306" evidence="1">
    <location>
        <begin position="40"/>
        <end position="140"/>
    </location>
</feature>
<evidence type="ECO:0000313" key="2">
    <source>
        <dbReference type="EMBL" id="OUS15886.1"/>
    </source>
</evidence>
<gene>
    <name evidence="2" type="ORF">A9Q93_06145</name>
</gene>
<sequence>MKLVTILFSLLLLTATKECGSDKTADASEMKKEITEGMSGNYDVTMVGDNDYSEYDITMNIDMGKENKISGKSACNNYSGSFKNPKENQVEMGMMMSTKMYCKETSKIESDYLNHLSKVASVNPTKDGMELMNKEGEVIIVAVKQKQ</sequence>
<dbReference type="Gene3D" id="2.40.128.270">
    <property type="match status" value="1"/>
</dbReference>
<dbReference type="InterPro" id="IPR053147">
    <property type="entry name" value="Hsp_HslJ-like"/>
</dbReference>
<dbReference type="InterPro" id="IPR005184">
    <property type="entry name" value="DUF306_Meta_HslJ"/>
</dbReference>
<proteinExistence type="predicted"/>
<dbReference type="Pfam" id="PF03724">
    <property type="entry name" value="META"/>
    <property type="match status" value="1"/>
</dbReference>
<accession>A0A1Z8AZY6</accession>
<organism evidence="2 3">
    <name type="scientific">Nonlabens dokdonensis</name>
    <dbReference type="NCBI Taxonomy" id="328515"/>
    <lineage>
        <taxon>Bacteria</taxon>
        <taxon>Pseudomonadati</taxon>
        <taxon>Bacteroidota</taxon>
        <taxon>Flavobacteriia</taxon>
        <taxon>Flavobacteriales</taxon>
        <taxon>Flavobacteriaceae</taxon>
        <taxon>Nonlabens</taxon>
    </lineage>
</organism>
<dbReference type="AlphaFoldDB" id="A0A1Z8AZY6"/>
<name>A0A1Z8AZY6_9FLAO</name>
<reference evidence="3" key="1">
    <citation type="journal article" date="2017" name="Proc. Natl. Acad. Sci. U.S.A.">
        <title>Simulation of Deepwater Horizon oil plume reveals substrate specialization within a complex community of hydrocarbon-degraders.</title>
        <authorList>
            <person name="Hu P."/>
            <person name="Dubinsky E.A."/>
            <person name="Probst A.J."/>
            <person name="Wang J."/>
            <person name="Sieber C.M.K."/>
            <person name="Tom L.M."/>
            <person name="Gardinali P."/>
            <person name="Banfield J.F."/>
            <person name="Atlas R.M."/>
            <person name="Andersen G.L."/>
        </authorList>
    </citation>
    <scope>NUCLEOTIDE SEQUENCE [LARGE SCALE GENOMIC DNA]</scope>
</reference>
<dbReference type="Proteomes" id="UP000196102">
    <property type="component" value="Unassembled WGS sequence"/>
</dbReference>
<protein>
    <recommendedName>
        <fullName evidence="1">DUF306 domain-containing protein</fullName>
    </recommendedName>
</protein>
<dbReference type="PANTHER" id="PTHR35535">
    <property type="entry name" value="HEAT SHOCK PROTEIN HSLJ"/>
    <property type="match status" value="1"/>
</dbReference>
<dbReference type="RefSeq" id="WP_303686525.1">
    <property type="nucleotide sequence ID" value="NZ_CAJXYO010000001.1"/>
</dbReference>
<evidence type="ECO:0000259" key="1">
    <source>
        <dbReference type="Pfam" id="PF03724"/>
    </source>
</evidence>